<evidence type="ECO:0000256" key="2">
    <source>
        <dbReference type="SAM" id="Phobius"/>
    </source>
</evidence>
<feature type="region of interest" description="Disordered" evidence="1">
    <location>
        <begin position="105"/>
        <end position="138"/>
    </location>
</feature>
<gene>
    <name evidence="3" type="ORF">NYM_LOCUS21278</name>
</gene>
<proteinExistence type="predicted"/>
<dbReference type="AlphaFoldDB" id="A0A5K1EL19"/>
<evidence type="ECO:0000256" key="1">
    <source>
        <dbReference type="SAM" id="MobiDB-lite"/>
    </source>
</evidence>
<accession>A0A5K1EL19</accession>
<feature type="compositionally biased region" description="Polar residues" evidence="1">
    <location>
        <begin position="113"/>
        <end position="134"/>
    </location>
</feature>
<feature type="region of interest" description="Disordered" evidence="1">
    <location>
        <begin position="173"/>
        <end position="194"/>
    </location>
</feature>
<dbReference type="EMBL" id="LR721784">
    <property type="protein sequence ID" value="VVW52101.1"/>
    <property type="molecule type" value="Genomic_DNA"/>
</dbReference>
<name>A0A5K1EL19_9MAGN</name>
<evidence type="ECO:0000313" key="3">
    <source>
        <dbReference type="EMBL" id="VVW52101.1"/>
    </source>
</evidence>
<keyword evidence="2" id="KW-1133">Transmembrane helix</keyword>
<organism evidence="3">
    <name type="scientific">Nymphaea colorata</name>
    <name type="common">pocket water lily</name>
    <dbReference type="NCBI Taxonomy" id="210225"/>
    <lineage>
        <taxon>Eukaryota</taxon>
        <taxon>Viridiplantae</taxon>
        <taxon>Streptophyta</taxon>
        <taxon>Embryophyta</taxon>
        <taxon>Tracheophyta</taxon>
        <taxon>Spermatophyta</taxon>
        <taxon>Magnoliopsida</taxon>
        <taxon>Nymphaeales</taxon>
        <taxon>Nymphaeaceae</taxon>
        <taxon>Nymphaea</taxon>
    </lineage>
</organism>
<protein>
    <submittedName>
        <fullName evidence="3">Uncharacterized protein</fullName>
    </submittedName>
</protein>
<dbReference type="PANTHER" id="PTHR37233:SF2">
    <property type="entry name" value="TRANSMEMBRANE PROTEIN"/>
    <property type="match status" value="1"/>
</dbReference>
<dbReference type="PANTHER" id="PTHR37233">
    <property type="entry name" value="TRANSMEMBRANE PROTEIN"/>
    <property type="match status" value="1"/>
</dbReference>
<dbReference type="GO" id="GO:0009535">
    <property type="term" value="C:chloroplast thylakoid membrane"/>
    <property type="evidence" value="ECO:0007669"/>
    <property type="project" value="TreeGrafter"/>
</dbReference>
<feature type="transmembrane region" description="Helical" evidence="2">
    <location>
        <begin position="212"/>
        <end position="234"/>
    </location>
</feature>
<reference evidence="3" key="1">
    <citation type="submission" date="2019-09" db="EMBL/GenBank/DDBJ databases">
        <authorList>
            <person name="Zhang L."/>
        </authorList>
    </citation>
    <scope>NUCLEOTIDE SEQUENCE</scope>
</reference>
<keyword evidence="2" id="KW-0812">Transmembrane</keyword>
<sequence length="244" mass="26665">MKHQDASVKCKIGKYSCALVNHLSDKKFFATVANETFGCIKKPRNFSIHSSVDDNVVSTGQSSKASIADSGSSSKRDLIASEPLSSTMLNSQITDVNVDEATASLKDPDAGLQTDSLQEGNEKISSTEQISRKPSMTAREKLRAARVLSRFRDTPESSKQDMGMKVLDALRDSDKGKSRSGLPQAPTNLFDDSKRGLPKQGLTFDFPGGSDLLFIIFSFVFISSVMFATTYIVWKAGAIHFNEY</sequence>
<keyword evidence="2" id="KW-0472">Membrane</keyword>